<accession>A0ABM4WP16</accession>
<keyword evidence="2" id="KW-1185">Reference proteome</keyword>
<dbReference type="RefSeq" id="XP_071933528.1">
    <property type="nucleotide sequence ID" value="XM_072077427.1"/>
</dbReference>
<feature type="region of interest" description="Disordered" evidence="1">
    <location>
        <begin position="102"/>
        <end position="123"/>
    </location>
</feature>
<protein>
    <submittedName>
        <fullName evidence="3">Uncharacterized protein</fullName>
    </submittedName>
</protein>
<dbReference type="GeneID" id="140036135"/>
<proteinExistence type="predicted"/>
<sequence length="277" mass="31433">MSCSKLWIRDDQRIIIGKNPFQVSLPQQFQQASNSPASASIIRTLPAEQCSYALNNKVTRPFPSPTFKDKGNVLGNIGCNQADSRSQFSCSDFTEHFRGASKPGIRISQSPNNSGELPYTESGKKLKDQISSFSSYEKGSTSNSVTQDTCVATDITHNADKSFICMNCYKFLTEIAEKTSGLSALLPTNQVYELPHNPSAKTRRSAGSSYLQISVYIQEEELPGVFLRLFRRRIRCQWICFCYLGLVYQWRWDSFMEVVDFQQIYLYVMVTLLCIFF</sequence>
<dbReference type="Proteomes" id="UP001652660">
    <property type="component" value="Chromosome 2e"/>
</dbReference>
<gene>
    <name evidence="3" type="primary">LOC140036135</name>
</gene>
<organism evidence="2 3">
    <name type="scientific">Coffea arabica</name>
    <name type="common">Arabian coffee</name>
    <dbReference type="NCBI Taxonomy" id="13443"/>
    <lineage>
        <taxon>Eukaryota</taxon>
        <taxon>Viridiplantae</taxon>
        <taxon>Streptophyta</taxon>
        <taxon>Embryophyta</taxon>
        <taxon>Tracheophyta</taxon>
        <taxon>Spermatophyta</taxon>
        <taxon>Magnoliopsida</taxon>
        <taxon>eudicotyledons</taxon>
        <taxon>Gunneridae</taxon>
        <taxon>Pentapetalae</taxon>
        <taxon>asterids</taxon>
        <taxon>lamiids</taxon>
        <taxon>Gentianales</taxon>
        <taxon>Rubiaceae</taxon>
        <taxon>Ixoroideae</taxon>
        <taxon>Gardenieae complex</taxon>
        <taxon>Bertiereae - Coffeeae clade</taxon>
        <taxon>Coffeeae</taxon>
        <taxon>Coffea</taxon>
    </lineage>
</organism>
<evidence type="ECO:0000313" key="3">
    <source>
        <dbReference type="RefSeq" id="XP_071933528.1"/>
    </source>
</evidence>
<evidence type="ECO:0000313" key="2">
    <source>
        <dbReference type="Proteomes" id="UP001652660"/>
    </source>
</evidence>
<evidence type="ECO:0000256" key="1">
    <source>
        <dbReference type="SAM" id="MobiDB-lite"/>
    </source>
</evidence>
<name>A0ABM4WP16_COFAR</name>
<reference evidence="3" key="1">
    <citation type="submission" date="2025-08" db="UniProtKB">
        <authorList>
            <consortium name="RefSeq"/>
        </authorList>
    </citation>
    <scope>IDENTIFICATION</scope>
    <source>
        <tissue evidence="3">Leaves</tissue>
    </source>
</reference>